<keyword evidence="1" id="KW-0646">Protease inhibitor</keyword>
<evidence type="ECO:0000256" key="1">
    <source>
        <dbReference type="ARBA" id="ARBA00022690"/>
    </source>
</evidence>
<evidence type="ECO:0000256" key="2">
    <source>
        <dbReference type="ARBA" id="ARBA00022704"/>
    </source>
</evidence>
<gene>
    <name evidence="4" type="ORF">EDE15_2094</name>
</gene>
<dbReference type="AlphaFoldDB" id="A0A3R9NWX3"/>
<dbReference type="Gene3D" id="2.60.40.2020">
    <property type="match status" value="1"/>
</dbReference>
<keyword evidence="2" id="KW-0789">Thiol protease inhibitor</keyword>
<evidence type="ECO:0000259" key="3">
    <source>
        <dbReference type="Pfam" id="PF09394"/>
    </source>
</evidence>
<organism evidence="4 5">
    <name type="scientific">Edaphobacter aggregans</name>
    <dbReference type="NCBI Taxonomy" id="570835"/>
    <lineage>
        <taxon>Bacteria</taxon>
        <taxon>Pseudomonadati</taxon>
        <taxon>Acidobacteriota</taxon>
        <taxon>Terriglobia</taxon>
        <taxon>Terriglobales</taxon>
        <taxon>Acidobacteriaceae</taxon>
        <taxon>Edaphobacter</taxon>
    </lineage>
</organism>
<dbReference type="PANTHER" id="PTHR36530:SF1">
    <property type="entry name" value="AMOEBIASIN-1"/>
    <property type="match status" value="1"/>
</dbReference>
<comment type="caution">
    <text evidence="4">The sequence shown here is derived from an EMBL/GenBank/DDBJ whole genome shotgun (WGS) entry which is preliminary data.</text>
</comment>
<accession>A0A3R9NWX3</accession>
<dbReference type="Pfam" id="PF09394">
    <property type="entry name" value="Inhibitor_I42"/>
    <property type="match status" value="1"/>
</dbReference>
<sequence length="105" mass="11212">MIELDEAAAGRPVTMQVGERVRITLPENRTTGYRWQVGGDCAGILAVEDDEAKPGSGVPGAGGERVWVFAAKAEGRCELRFESVRAWEKSSTGKTASFPVAVMKG</sequence>
<keyword evidence="5" id="KW-1185">Reference proteome</keyword>
<dbReference type="EMBL" id="RSDW01000001">
    <property type="protein sequence ID" value="RSL16573.1"/>
    <property type="molecule type" value="Genomic_DNA"/>
</dbReference>
<dbReference type="InterPro" id="IPR036331">
    <property type="entry name" value="Chagasin-like_sf"/>
</dbReference>
<evidence type="ECO:0000313" key="5">
    <source>
        <dbReference type="Proteomes" id="UP000269669"/>
    </source>
</evidence>
<dbReference type="GO" id="GO:0004869">
    <property type="term" value="F:cysteine-type endopeptidase inhibitor activity"/>
    <property type="evidence" value="ECO:0007669"/>
    <property type="project" value="UniProtKB-KW"/>
</dbReference>
<dbReference type="SUPFAM" id="SSF141066">
    <property type="entry name" value="ICP-like"/>
    <property type="match status" value="1"/>
</dbReference>
<proteinExistence type="predicted"/>
<evidence type="ECO:0000313" key="4">
    <source>
        <dbReference type="EMBL" id="RSL16573.1"/>
    </source>
</evidence>
<reference evidence="4 5" key="1">
    <citation type="submission" date="2018-12" db="EMBL/GenBank/DDBJ databases">
        <title>Sequencing of bacterial isolates from soil warming experiment in Harvard Forest, Massachusetts, USA.</title>
        <authorList>
            <person name="Deangelis K."/>
        </authorList>
    </citation>
    <scope>NUCLEOTIDE SEQUENCE [LARGE SCALE GENOMIC DNA]</scope>
    <source>
        <strain evidence="4 5">EB153</strain>
    </source>
</reference>
<dbReference type="InterPro" id="IPR018990">
    <property type="entry name" value="Prot_inh_I42_chagasin"/>
</dbReference>
<dbReference type="PANTHER" id="PTHR36530">
    <property type="entry name" value="INHIBITOR OF CYSTEINE PEPTIDASE"/>
    <property type="match status" value="1"/>
</dbReference>
<protein>
    <submittedName>
        <fullName evidence="4">Putative secreted protein</fullName>
    </submittedName>
</protein>
<name>A0A3R9NWX3_9BACT</name>
<feature type="domain" description="Proteinase inhibitor I42 chagasin" evidence="3">
    <location>
        <begin position="14"/>
        <end position="100"/>
    </location>
</feature>
<dbReference type="InterPro" id="IPR052781">
    <property type="entry name" value="Cys_protease_inhibitor_I42"/>
</dbReference>
<dbReference type="Proteomes" id="UP000269669">
    <property type="component" value="Unassembled WGS sequence"/>
</dbReference>